<proteinExistence type="predicted"/>
<name>A0AAJ7L8V0_9ACAR</name>
<dbReference type="KEGG" id="goe:108865260"/>
<evidence type="ECO:0000313" key="2">
    <source>
        <dbReference type="Proteomes" id="UP000694867"/>
    </source>
</evidence>
<protein>
    <submittedName>
        <fullName evidence="3">Trichohyalin-like</fullName>
    </submittedName>
</protein>
<organism evidence="2 3">
    <name type="scientific">Galendromus occidentalis</name>
    <name type="common">western predatory mite</name>
    <dbReference type="NCBI Taxonomy" id="34638"/>
    <lineage>
        <taxon>Eukaryota</taxon>
        <taxon>Metazoa</taxon>
        <taxon>Ecdysozoa</taxon>
        <taxon>Arthropoda</taxon>
        <taxon>Chelicerata</taxon>
        <taxon>Arachnida</taxon>
        <taxon>Acari</taxon>
        <taxon>Parasitiformes</taxon>
        <taxon>Mesostigmata</taxon>
        <taxon>Gamasina</taxon>
        <taxon>Phytoseioidea</taxon>
        <taxon>Phytoseiidae</taxon>
        <taxon>Typhlodrominae</taxon>
        <taxon>Galendromus</taxon>
    </lineage>
</organism>
<dbReference type="RefSeq" id="XP_018497637.1">
    <property type="nucleotide sequence ID" value="XM_018642121.1"/>
</dbReference>
<dbReference type="Proteomes" id="UP000694867">
    <property type="component" value="Unplaced"/>
</dbReference>
<dbReference type="AlphaFoldDB" id="A0AAJ7L8V0"/>
<keyword evidence="2" id="KW-1185">Reference proteome</keyword>
<evidence type="ECO:0000313" key="3">
    <source>
        <dbReference type="RefSeq" id="XP_018497637.1"/>
    </source>
</evidence>
<reference evidence="3" key="1">
    <citation type="submission" date="2025-08" db="UniProtKB">
        <authorList>
            <consortium name="RefSeq"/>
        </authorList>
    </citation>
    <scope>IDENTIFICATION</scope>
</reference>
<feature type="coiled-coil region" evidence="1">
    <location>
        <begin position="16"/>
        <end position="43"/>
    </location>
</feature>
<gene>
    <name evidence="3" type="primary">LOC108865260</name>
</gene>
<sequence length="521" mass="61622">MTAKRRELSRDMRDFLDNAPKELHSLKEELSECRAEIEKVVNENKWLFNELKHQVQVRLNSIVDYKNSGNAEVVTTLQEERDAALEARDKAVRLFENSVEEMSRMDAELKAKAEFVSPEDFEAAVLKLREEHVVKVDSLERQLHLTQKELRSASSSVHQLTWRLLKDGGTTVDNNQMKIGDILRAMENLQRQYNDLELSYQNLQSKCELQEDHLEKKKTRCKELETKVEHSRDRNEQLEAQLSQALQHAENSIHTAELAVSERNTMLHHVQDLQKSAAQLQAKLFESKKERERLIASKVEKIKLQLEAQLADVRCQLTASQEKIETLKDEANRVSRDRDDLSERLRKALETERLDRDQRLKEDKIFRDSTMQEVMDRRREFLDEKARREVLEQRYNEKCDENKRLSRKLGDAETALIDLKNETARIHRSMTDLKKESDRLSEERLKVEEELRKKQEEENDQLKTEIHRLMKKIELLEKIHNQVKEEFKKKIVKVYKREQKYKETAEFLEDRMKKQAGVLTG</sequence>
<feature type="coiled-coil region" evidence="1">
    <location>
        <begin position="129"/>
        <end position="351"/>
    </location>
</feature>
<dbReference type="GeneID" id="108865260"/>
<keyword evidence="1" id="KW-0175">Coiled coil</keyword>
<accession>A0AAJ7L8V0</accession>
<evidence type="ECO:0000256" key="1">
    <source>
        <dbReference type="SAM" id="Coils"/>
    </source>
</evidence>
<feature type="coiled-coil region" evidence="1">
    <location>
        <begin position="388"/>
        <end position="486"/>
    </location>
</feature>